<protein>
    <recommendedName>
        <fullName evidence="4">Fungal lipase-type domain-containing protein</fullName>
    </recommendedName>
</protein>
<feature type="chain" id="PRO_5015455092" description="Fungal lipase-type domain-containing protein" evidence="3">
    <location>
        <begin position="29"/>
        <end position="439"/>
    </location>
</feature>
<dbReference type="AlphaFoldDB" id="A0A2S9ZYQ3"/>
<evidence type="ECO:0000256" key="3">
    <source>
        <dbReference type="SAM" id="SignalP"/>
    </source>
</evidence>
<evidence type="ECO:0000256" key="1">
    <source>
        <dbReference type="ARBA" id="ARBA00022801"/>
    </source>
</evidence>
<dbReference type="OrthoDB" id="426718at2759"/>
<feature type="transmembrane region" description="Helical" evidence="2">
    <location>
        <begin position="416"/>
        <end position="438"/>
    </location>
</feature>
<keyword evidence="2" id="KW-0472">Membrane</keyword>
<dbReference type="Pfam" id="PF01764">
    <property type="entry name" value="Lipase_3"/>
    <property type="match status" value="1"/>
</dbReference>
<reference evidence="5 6" key="1">
    <citation type="journal article" date="2018" name="Elife">
        <title>Functional genomics of lipid metabolism in the oleaginous yeast Rhodosporidium toruloides.</title>
        <authorList>
            <person name="Coradetti S.T."/>
            <person name="Pinel D."/>
            <person name="Geiselman G."/>
            <person name="Ito M."/>
            <person name="Mondo S."/>
            <person name="Reilly M.C."/>
            <person name="Cheng Y.F."/>
            <person name="Bauer S."/>
            <person name="Grigoriev I."/>
            <person name="Gladden J.M."/>
            <person name="Simmons B.A."/>
            <person name="Brem R."/>
            <person name="Arkin A.P."/>
            <person name="Skerker J.M."/>
        </authorList>
    </citation>
    <scope>NUCLEOTIDE SEQUENCE [LARGE SCALE GENOMIC DNA]</scope>
    <source>
        <strain evidence="5 6">NBRC 0880</strain>
    </source>
</reference>
<sequence>MLRMARSAKQATLVSLPLFLVLSPSAKSVHTAQHTMRTTLVAAAATAAFSASALAQTAADVSSSQYWHERYHGLLSMAAYSNDPTTVCAQTFDQAALTSSFPNSTEAPWTLIQQFGPTAMGTQGFSVVIPEMDKVVIVFKGMFGWESTFNDSTVNIGTLLNLGPNCTDCTAHSAATAAYLEAREITNDFELEQYYVNQTGHQFSVTGHGWGGMLAQVAAIDLGWRGLVRWSHSHGAARVFNPPAAALYNSLFGGEAGQRTVANDDPVPTYIPESANYTFTLQGFHITGNGTSNATYGYDYAVCNDASEAECAGTVGGNFTDHLAYYTPIGMCGKPYWGSNTTVEESFQSTASQAFYATATSTFVPPTMAVTTSSTSSSSAASSAVSDSSAGAQTATAVSGANAAASPSAGADHSGAASASVVGGGVFAAVLAAGLALLA</sequence>
<dbReference type="EMBL" id="LCTV02000014">
    <property type="protein sequence ID" value="PRQ70877.1"/>
    <property type="molecule type" value="Genomic_DNA"/>
</dbReference>
<dbReference type="Gene3D" id="3.40.50.1820">
    <property type="entry name" value="alpha/beta hydrolase"/>
    <property type="match status" value="1"/>
</dbReference>
<dbReference type="SUPFAM" id="SSF53474">
    <property type="entry name" value="alpha/beta-Hydrolases"/>
    <property type="match status" value="1"/>
</dbReference>
<name>A0A2S9ZYQ3_RHOTO</name>
<comment type="caution">
    <text evidence="5">The sequence shown here is derived from an EMBL/GenBank/DDBJ whole genome shotgun (WGS) entry which is preliminary data.</text>
</comment>
<feature type="signal peptide" evidence="3">
    <location>
        <begin position="1"/>
        <end position="28"/>
    </location>
</feature>
<dbReference type="InterPro" id="IPR051299">
    <property type="entry name" value="AB_hydrolase_lip/est"/>
</dbReference>
<feature type="domain" description="Fungal lipase-type" evidence="4">
    <location>
        <begin position="136"/>
        <end position="272"/>
    </location>
</feature>
<accession>A0A2S9ZYQ3</accession>
<dbReference type="Proteomes" id="UP000239560">
    <property type="component" value="Unassembled WGS sequence"/>
</dbReference>
<dbReference type="InterPro" id="IPR002921">
    <property type="entry name" value="Fungal_lipase-type"/>
</dbReference>
<evidence type="ECO:0000256" key="2">
    <source>
        <dbReference type="SAM" id="Phobius"/>
    </source>
</evidence>
<evidence type="ECO:0000313" key="6">
    <source>
        <dbReference type="Proteomes" id="UP000239560"/>
    </source>
</evidence>
<proteinExistence type="predicted"/>
<keyword evidence="2" id="KW-1133">Transmembrane helix</keyword>
<keyword evidence="2" id="KW-0812">Transmembrane</keyword>
<dbReference type="PANTHER" id="PTHR46640:SF3">
    <property type="entry name" value="LIPASE LIH1-RELATED"/>
    <property type="match status" value="1"/>
</dbReference>
<gene>
    <name evidence="5" type="ORF">AAT19DRAFT_11034</name>
</gene>
<evidence type="ECO:0000313" key="5">
    <source>
        <dbReference type="EMBL" id="PRQ70877.1"/>
    </source>
</evidence>
<organism evidence="5 6">
    <name type="scientific">Rhodotorula toruloides</name>
    <name type="common">Yeast</name>
    <name type="synonym">Rhodosporidium toruloides</name>
    <dbReference type="NCBI Taxonomy" id="5286"/>
    <lineage>
        <taxon>Eukaryota</taxon>
        <taxon>Fungi</taxon>
        <taxon>Dikarya</taxon>
        <taxon>Basidiomycota</taxon>
        <taxon>Pucciniomycotina</taxon>
        <taxon>Microbotryomycetes</taxon>
        <taxon>Sporidiobolales</taxon>
        <taxon>Sporidiobolaceae</taxon>
        <taxon>Rhodotorula</taxon>
    </lineage>
</organism>
<dbReference type="GO" id="GO:0016787">
    <property type="term" value="F:hydrolase activity"/>
    <property type="evidence" value="ECO:0007669"/>
    <property type="project" value="UniProtKB-KW"/>
</dbReference>
<dbReference type="PANTHER" id="PTHR46640">
    <property type="entry name" value="TRIACYLGLYCEROL LIPASE, PUTATIVE (AFU_ORTHOLOGUE AFUA_6G06510)-RELATED"/>
    <property type="match status" value="1"/>
</dbReference>
<dbReference type="InterPro" id="IPR029058">
    <property type="entry name" value="AB_hydrolase_fold"/>
</dbReference>
<keyword evidence="1" id="KW-0378">Hydrolase</keyword>
<dbReference type="GO" id="GO:0006629">
    <property type="term" value="P:lipid metabolic process"/>
    <property type="evidence" value="ECO:0007669"/>
    <property type="project" value="InterPro"/>
</dbReference>
<evidence type="ECO:0000259" key="4">
    <source>
        <dbReference type="Pfam" id="PF01764"/>
    </source>
</evidence>
<keyword evidence="3" id="KW-0732">Signal</keyword>